<sequence>MLRRVSLKDYESVSGSALIDEIRSLGENLQGYSVWHINSTIIGGGVAEILSSLVPLMEEAGLTVSWKVLSGSPEFFNTTKQFHNGMHGQPVNVTGEMLESYLATAQKNQHLLTGDADLVVIHDQQPLGLTTFRGENSGRWLWYCHVDPRYAVPSVWYFLAPMIATCDAAVFHLPEYARDLPVLQYFMPPAIDPLSDKNKDVSPAEYEAVLEKLGIDPAGPPIILQVSRFDRLKDPTGVIEAFKLVRKNMACRLILAGGSADDDPEGATVLDEVRALVDGDPDITVLSLDPDANLEINVLQRRADVIVQKSLREGFGLTATEALWKGKPLVATPTGGLAHQVLDGETGLIARTAEEMAKQVERLLINPALGRRLGAAGREHVRQRFILPVYLYNWLRLINLLNGRRNS</sequence>
<dbReference type="SUPFAM" id="SSF53756">
    <property type="entry name" value="UDP-Glycosyltransferase/glycogen phosphorylase"/>
    <property type="match status" value="1"/>
</dbReference>
<dbReference type="PANTHER" id="PTHR47779:SF1">
    <property type="entry name" value="SYNTHASE (CCG-9), PUTATIVE (AFU_ORTHOLOGUE AFUA_3G12100)-RELATED"/>
    <property type="match status" value="1"/>
</dbReference>
<dbReference type="Pfam" id="PF00534">
    <property type="entry name" value="Glycos_transf_1"/>
    <property type="match status" value="1"/>
</dbReference>
<evidence type="ECO:0000256" key="6">
    <source>
        <dbReference type="ARBA" id="ARBA00023277"/>
    </source>
</evidence>
<dbReference type="InterPro" id="IPR052078">
    <property type="entry name" value="Trehalose_Metab_GTase"/>
</dbReference>
<evidence type="ECO:0000256" key="4">
    <source>
        <dbReference type="ARBA" id="ARBA00022676"/>
    </source>
</evidence>
<comment type="caution">
    <text evidence="9">The sequence shown here is derived from an EMBL/GenBank/DDBJ whole genome shotgun (WGS) entry which is preliminary data.</text>
</comment>
<reference evidence="9 10" key="1">
    <citation type="submission" date="2018-03" db="EMBL/GenBank/DDBJ databases">
        <title>Genome sequence of Moorella stamsii DSM 26217.</title>
        <authorList>
            <person name="Poehlein A."/>
            <person name="Daniel R."/>
        </authorList>
    </citation>
    <scope>NUCLEOTIDE SEQUENCE [LARGE SCALE GENOMIC DNA]</scope>
    <source>
        <strain evidence="10">DSM 26217</strain>
    </source>
</reference>
<keyword evidence="10" id="KW-1185">Reference proteome</keyword>
<dbReference type="Proteomes" id="UP000239430">
    <property type="component" value="Unassembled WGS sequence"/>
</dbReference>
<feature type="domain" description="Glycosyl transferase family 1" evidence="7">
    <location>
        <begin position="218"/>
        <end position="379"/>
    </location>
</feature>
<dbReference type="InterPro" id="IPR049438">
    <property type="entry name" value="TreT_GT1"/>
</dbReference>
<evidence type="ECO:0000313" key="9">
    <source>
        <dbReference type="EMBL" id="PRR74434.1"/>
    </source>
</evidence>
<comment type="subunit">
    <text evidence="2">Homodimer.</text>
</comment>
<dbReference type="EMBL" id="PVXL01000030">
    <property type="protein sequence ID" value="PRR74434.1"/>
    <property type="molecule type" value="Genomic_DNA"/>
</dbReference>
<dbReference type="CDD" id="cd03792">
    <property type="entry name" value="GT4_trehalose_phosphorylase"/>
    <property type="match status" value="1"/>
</dbReference>
<dbReference type="GO" id="GO:0102986">
    <property type="term" value="F:trehalose synthase activity"/>
    <property type="evidence" value="ECO:0007669"/>
    <property type="project" value="UniProtKB-EC"/>
</dbReference>
<evidence type="ECO:0000256" key="5">
    <source>
        <dbReference type="ARBA" id="ARBA00022679"/>
    </source>
</evidence>
<gene>
    <name evidence="9" type="primary">treT</name>
    <name evidence="9" type="ORF">MOST_10760</name>
</gene>
<organism evidence="9 10">
    <name type="scientific">Neomoorella stamsii</name>
    <dbReference type="NCBI Taxonomy" id="1266720"/>
    <lineage>
        <taxon>Bacteria</taxon>
        <taxon>Bacillati</taxon>
        <taxon>Bacillota</taxon>
        <taxon>Clostridia</taxon>
        <taxon>Neomoorellales</taxon>
        <taxon>Neomoorellaceae</taxon>
        <taxon>Neomoorella</taxon>
    </lineage>
</organism>
<proteinExistence type="inferred from homology"/>
<dbReference type="RefSeq" id="WP_054937055.1">
    <property type="nucleotide sequence ID" value="NZ_PVXL01000030.1"/>
</dbReference>
<dbReference type="GO" id="GO:0006006">
    <property type="term" value="P:glucose metabolic process"/>
    <property type="evidence" value="ECO:0007669"/>
    <property type="project" value="UniProtKB-KW"/>
</dbReference>
<feature type="domain" description="Trehalose synthase N-terminal" evidence="8">
    <location>
        <begin position="36"/>
        <end position="177"/>
    </location>
</feature>
<dbReference type="Pfam" id="PF21269">
    <property type="entry name" value="TreT_GT1"/>
    <property type="match status" value="1"/>
</dbReference>
<evidence type="ECO:0000259" key="7">
    <source>
        <dbReference type="Pfam" id="PF00534"/>
    </source>
</evidence>
<dbReference type="PANTHER" id="PTHR47779">
    <property type="entry name" value="SYNTHASE (CCG-9), PUTATIVE (AFU_ORTHOLOGUE AFUA_3G12100)-RELATED"/>
    <property type="match status" value="1"/>
</dbReference>
<dbReference type="AlphaFoldDB" id="A0A9X7J4B2"/>
<name>A0A9X7J4B2_9FIRM</name>
<evidence type="ECO:0000256" key="2">
    <source>
        <dbReference type="ARBA" id="ARBA00011738"/>
    </source>
</evidence>
<evidence type="ECO:0000256" key="1">
    <source>
        <dbReference type="ARBA" id="ARBA00009481"/>
    </source>
</evidence>
<accession>A0A9X7J4B2</accession>
<keyword evidence="4 9" id="KW-0328">Glycosyltransferase</keyword>
<dbReference type="Gene3D" id="3.40.50.2000">
    <property type="entry name" value="Glycogen Phosphorylase B"/>
    <property type="match status" value="2"/>
</dbReference>
<evidence type="ECO:0000259" key="8">
    <source>
        <dbReference type="Pfam" id="PF21269"/>
    </source>
</evidence>
<evidence type="ECO:0000256" key="3">
    <source>
        <dbReference type="ARBA" id="ARBA00022526"/>
    </source>
</evidence>
<keyword evidence="3" id="KW-0313">Glucose metabolism</keyword>
<dbReference type="EC" id="2.4.1.245" evidence="9"/>
<keyword evidence="6" id="KW-0119">Carbohydrate metabolism</keyword>
<keyword evidence="5 9" id="KW-0808">Transferase</keyword>
<protein>
    <submittedName>
        <fullName evidence="9">Trehalose synthase</fullName>
        <ecNumber evidence="9">2.4.1.245</ecNumber>
    </submittedName>
</protein>
<evidence type="ECO:0000313" key="10">
    <source>
        <dbReference type="Proteomes" id="UP000239430"/>
    </source>
</evidence>
<dbReference type="InterPro" id="IPR001296">
    <property type="entry name" value="Glyco_trans_1"/>
</dbReference>
<comment type="similarity">
    <text evidence="1">Belongs to the glycosyltransferase group 1 family. Glycosyltransferase 4 subfamily.</text>
</comment>